<keyword evidence="4" id="KW-0411">Iron-sulfur</keyword>
<comment type="similarity">
    <text evidence="1">Belongs to the prokaryotic molybdopterin-containing oxidoreductase family.</text>
</comment>
<keyword evidence="3" id="KW-0408">Iron</keyword>
<dbReference type="Gene3D" id="3.40.50.740">
    <property type="match status" value="1"/>
</dbReference>
<evidence type="ECO:0000313" key="7">
    <source>
        <dbReference type="Proteomes" id="UP000216752"/>
    </source>
</evidence>
<keyword evidence="6" id="KW-0456">Lyase</keyword>
<dbReference type="Gene3D" id="2.20.25.90">
    <property type="entry name" value="ADC-like domains"/>
    <property type="match status" value="1"/>
</dbReference>
<dbReference type="InterPro" id="IPR050612">
    <property type="entry name" value="Prok_Mopterin_Oxidored"/>
</dbReference>
<feature type="domain" description="4Fe-4S Mo/W bis-MGD-type" evidence="5">
    <location>
        <begin position="21"/>
        <end position="77"/>
    </location>
</feature>
<dbReference type="Gene3D" id="2.40.40.20">
    <property type="match status" value="1"/>
</dbReference>
<dbReference type="InterPro" id="IPR037949">
    <property type="entry name" value="MopB_CT_Acetylene-hydratase"/>
</dbReference>
<dbReference type="GO" id="GO:0018818">
    <property type="term" value="F:acetylene hydratase activity"/>
    <property type="evidence" value="ECO:0007669"/>
    <property type="project" value="UniProtKB-EC"/>
</dbReference>
<accession>A0ABZ3IHK7</accession>
<dbReference type="PROSITE" id="PS51669">
    <property type="entry name" value="4FE4S_MOW_BIS_MGD"/>
    <property type="match status" value="1"/>
</dbReference>
<reference evidence="6" key="1">
    <citation type="submission" date="2024-05" db="EMBL/GenBank/DDBJ databases">
        <title>Isolation and characterization of Sporomusa carbonis sp. nov., a carboxydotrophic hydrogenogen in the genus of Sporomusa isolated from a charcoal burning pile.</title>
        <authorList>
            <person name="Boeer T."/>
            <person name="Rosenbaum F."/>
            <person name="Eysell L."/>
            <person name="Mueller V."/>
            <person name="Daniel R."/>
            <person name="Poehlein A."/>
        </authorList>
    </citation>
    <scope>NUCLEOTIDE SEQUENCE [LARGE SCALE GENOMIC DNA]</scope>
    <source>
        <strain evidence="6">DSM 10669</strain>
    </source>
</reference>
<evidence type="ECO:0000256" key="4">
    <source>
        <dbReference type="ARBA" id="ARBA00023014"/>
    </source>
</evidence>
<dbReference type="Gene3D" id="3.40.228.10">
    <property type="entry name" value="Dimethylsulfoxide Reductase, domain 2"/>
    <property type="match status" value="1"/>
</dbReference>
<evidence type="ECO:0000256" key="3">
    <source>
        <dbReference type="ARBA" id="ARBA00023004"/>
    </source>
</evidence>
<dbReference type="InterPro" id="IPR041930">
    <property type="entry name" value="Acetylene_hydratase"/>
</dbReference>
<dbReference type="Pfam" id="PF04879">
    <property type="entry name" value="Molybdop_Fe4S4"/>
    <property type="match status" value="1"/>
</dbReference>
<gene>
    <name evidence="6" type="ORF">SPSIL_009520</name>
</gene>
<dbReference type="Proteomes" id="UP000216752">
    <property type="component" value="Chromosome"/>
</dbReference>
<name>A0ABZ3IHK7_9FIRM</name>
<dbReference type="InterPro" id="IPR009010">
    <property type="entry name" value="Asp_de-COase-like_dom_sf"/>
</dbReference>
<keyword evidence="2" id="KW-0479">Metal-binding</keyword>
<protein>
    <submittedName>
        <fullName evidence="6">Acetylene hydratase</fullName>
        <ecNumber evidence="6">4.2.1.112</ecNumber>
    </submittedName>
</protein>
<dbReference type="SUPFAM" id="SSF53706">
    <property type="entry name" value="Formate dehydrogenase/DMSO reductase, domains 1-3"/>
    <property type="match status" value="1"/>
</dbReference>
<dbReference type="PANTHER" id="PTHR43742:SF6">
    <property type="entry name" value="OXIDOREDUCTASE YYAE-RELATED"/>
    <property type="match status" value="1"/>
</dbReference>
<dbReference type="PANTHER" id="PTHR43742">
    <property type="entry name" value="TRIMETHYLAMINE-N-OXIDE REDUCTASE"/>
    <property type="match status" value="1"/>
</dbReference>
<dbReference type="SUPFAM" id="SSF50692">
    <property type="entry name" value="ADC-like"/>
    <property type="match status" value="1"/>
</dbReference>
<proteinExistence type="inferred from homology"/>
<evidence type="ECO:0000256" key="2">
    <source>
        <dbReference type="ARBA" id="ARBA00022723"/>
    </source>
</evidence>
<sequence length="775" mass="88027">MTKPAEYHLPLEWQEGEYTVYRNHHWSGPGCHNACAILVYVKDGKVAKVEGDPESPYNQGRLCMRCLNMVEAYYHSDRIKWPLKRVGARGENKWERISWDEAYNIIEEKVTAIKKEYGPEAIVCMEGTGRNVNWQVPMMAYSVFGTPNFGLGFLSGDACYLPRCAAMYAQMGDATIADMSQQFEKRYDDPNWKCPEVVLIWGNNPLVSNGDGFLGHWIVDVMKMGAKLIVIDPEATWLASRAEYFLQIRPGTDGALALGMLNVIINEELYDKEFVEKWTYGFDELKERVQEWPVEKVAEITWIPADLIKNAARFFAKASPAALQWGLPIDMHPTGITTAVAISTISSICGNFDVPGGNIVARQGRNIAIGYMTGAEFISEELWAKHLVPKDTPMHNQGVMGTAQGDAILEALETNTPYTVKMLWFQSTNPIACMGAEAPRIYNAIQKPDFNVVVDLFMTPTAVACADLVLPCAMGNERNSVRPWWFPVRAINKITEYEECKSDEELLVELGNRLNPELFKEMGWKKDTDLLTWICNVINPEWNWPEKWDATFEELQKQHISFDNWSYRKHETGLLRTDGEPGFNTPTGKLECSCLALDSFDVDPLPYWEEPPESPVSTPVLAKEYPFVLTTGRRSWEFFHSEHRQLPTMREFHPDPLVTINTETAAKMGIQEGDWVWVENMRGRMRQRAKLKPTMHPNVISAEHAWWFPEQKGENLFGVFDSNANNLTKMGQYGPTGYGAPYKCTICKIYKGTEENSKVMPTEEVIKKGGFGYVK</sequence>
<keyword evidence="7" id="KW-1185">Reference proteome</keyword>
<dbReference type="Pfam" id="PF01568">
    <property type="entry name" value="Molydop_binding"/>
    <property type="match status" value="1"/>
</dbReference>
<dbReference type="RefSeq" id="WP_094607690.1">
    <property type="nucleotide sequence ID" value="NZ_CP155573.1"/>
</dbReference>
<dbReference type="EC" id="4.2.1.112" evidence="6"/>
<dbReference type="Pfam" id="PF00384">
    <property type="entry name" value="Molybdopterin"/>
    <property type="match status" value="1"/>
</dbReference>
<dbReference type="CDD" id="cd02781">
    <property type="entry name" value="MopB_CT_Acetylene-hydratase"/>
    <property type="match status" value="1"/>
</dbReference>
<dbReference type="InterPro" id="IPR006963">
    <property type="entry name" value="Mopterin_OxRdtase_4Fe-4S_dom"/>
</dbReference>
<evidence type="ECO:0000256" key="1">
    <source>
        <dbReference type="ARBA" id="ARBA00010312"/>
    </source>
</evidence>
<evidence type="ECO:0000259" key="5">
    <source>
        <dbReference type="PROSITE" id="PS51669"/>
    </source>
</evidence>
<dbReference type="InterPro" id="IPR006656">
    <property type="entry name" value="Mopterin_OxRdtase"/>
</dbReference>
<dbReference type="CDD" id="cd02759">
    <property type="entry name" value="MopB_Acetylene-hydratase"/>
    <property type="match status" value="1"/>
</dbReference>
<dbReference type="SMART" id="SM00926">
    <property type="entry name" value="Molybdop_Fe4S4"/>
    <property type="match status" value="1"/>
</dbReference>
<dbReference type="InterPro" id="IPR006657">
    <property type="entry name" value="MoPterin_dinucl-bd_dom"/>
</dbReference>
<organism evidence="6 7">
    <name type="scientific">Sporomusa silvacetica DSM 10669</name>
    <dbReference type="NCBI Taxonomy" id="1123289"/>
    <lineage>
        <taxon>Bacteria</taxon>
        <taxon>Bacillati</taxon>
        <taxon>Bacillota</taxon>
        <taxon>Negativicutes</taxon>
        <taxon>Selenomonadales</taxon>
        <taxon>Sporomusaceae</taxon>
        <taxon>Sporomusa</taxon>
    </lineage>
</organism>
<dbReference type="EMBL" id="CP155573">
    <property type="protein sequence ID" value="XFO64843.1"/>
    <property type="molecule type" value="Genomic_DNA"/>
</dbReference>
<evidence type="ECO:0000313" key="6">
    <source>
        <dbReference type="EMBL" id="XFO64843.1"/>
    </source>
</evidence>